<reference evidence="1" key="1">
    <citation type="submission" date="2023-04" db="EMBL/GenBank/DDBJ databases">
        <title>A chromosome-level genome assembly of the parasitoid wasp Eretmocerus hayati.</title>
        <authorList>
            <person name="Zhong Y."/>
            <person name="Liu S."/>
            <person name="Liu Y."/>
        </authorList>
    </citation>
    <scope>NUCLEOTIDE SEQUENCE</scope>
    <source>
        <strain evidence="1">ZJU_SS_LIU_2023</strain>
    </source>
</reference>
<name>A0ACC2NDE5_9HYME</name>
<protein>
    <submittedName>
        <fullName evidence="1">Uncharacterized protein</fullName>
    </submittedName>
</protein>
<dbReference type="Proteomes" id="UP001239111">
    <property type="component" value="Chromosome 3"/>
</dbReference>
<organism evidence="1 2">
    <name type="scientific">Eretmocerus hayati</name>
    <dbReference type="NCBI Taxonomy" id="131215"/>
    <lineage>
        <taxon>Eukaryota</taxon>
        <taxon>Metazoa</taxon>
        <taxon>Ecdysozoa</taxon>
        <taxon>Arthropoda</taxon>
        <taxon>Hexapoda</taxon>
        <taxon>Insecta</taxon>
        <taxon>Pterygota</taxon>
        <taxon>Neoptera</taxon>
        <taxon>Endopterygota</taxon>
        <taxon>Hymenoptera</taxon>
        <taxon>Apocrita</taxon>
        <taxon>Proctotrupomorpha</taxon>
        <taxon>Chalcidoidea</taxon>
        <taxon>Aphelinidae</taxon>
        <taxon>Aphelininae</taxon>
        <taxon>Eretmocerus</taxon>
    </lineage>
</organism>
<gene>
    <name evidence="1" type="ORF">QAD02_000434</name>
</gene>
<evidence type="ECO:0000313" key="1">
    <source>
        <dbReference type="EMBL" id="KAJ8669175.1"/>
    </source>
</evidence>
<comment type="caution">
    <text evidence="1">The sequence shown here is derived from an EMBL/GenBank/DDBJ whole genome shotgun (WGS) entry which is preliminary data.</text>
</comment>
<accession>A0ACC2NDE5</accession>
<proteinExistence type="predicted"/>
<keyword evidence="2" id="KW-1185">Reference proteome</keyword>
<dbReference type="EMBL" id="CM056743">
    <property type="protein sequence ID" value="KAJ8669175.1"/>
    <property type="molecule type" value="Genomic_DNA"/>
</dbReference>
<evidence type="ECO:0000313" key="2">
    <source>
        <dbReference type="Proteomes" id="UP001239111"/>
    </source>
</evidence>
<sequence length="134" mass="14798">MKPATVGELPYPNYIIRRHCIRTDNHNNGLLMEQTKEKKSDNEKLIRSHISDPIGDSHSGTDHKQNDHGRRRASSRTWSNQLSGDEVKAPGTDPTATNSNILPAPGSHEETPKKVGTTETETGLHTANEPANQQ</sequence>